<reference evidence="2 3" key="1">
    <citation type="submission" date="2016-03" db="EMBL/GenBank/DDBJ databases">
        <title>Cyphomyrmex costatus WGS genome.</title>
        <authorList>
            <person name="Nygaard S."/>
            <person name="Hu H."/>
            <person name="Boomsma J."/>
            <person name="Zhang G."/>
        </authorList>
    </citation>
    <scope>NUCLEOTIDE SEQUENCE [LARGE SCALE GENOMIC DNA]</scope>
    <source>
        <strain evidence="2">MS0001</strain>
        <tissue evidence="2">Whole body</tissue>
    </source>
</reference>
<protein>
    <recommendedName>
        <fullName evidence="1">MADF domain-containing protein</fullName>
    </recommendedName>
</protein>
<gene>
    <name evidence="2" type="ORF">ALC62_12272</name>
</gene>
<dbReference type="PROSITE" id="PS51029">
    <property type="entry name" value="MADF"/>
    <property type="match status" value="1"/>
</dbReference>
<feature type="domain" description="MADF" evidence="1">
    <location>
        <begin position="15"/>
        <end position="65"/>
    </location>
</feature>
<dbReference type="AlphaFoldDB" id="A0A151IBP1"/>
<dbReference type="Pfam" id="PF10545">
    <property type="entry name" value="MADF_DNA_bdg"/>
    <property type="match status" value="1"/>
</dbReference>
<evidence type="ECO:0000313" key="2">
    <source>
        <dbReference type="EMBL" id="KYM97055.1"/>
    </source>
</evidence>
<sequence length="65" mass="7879">MGLKNDLFKKETESVLIEMVRQRPILWDVRQPEYRRTDLKRMHWDQIAESLGSKFTGISTYLIYF</sequence>
<dbReference type="EMBL" id="KQ978093">
    <property type="protein sequence ID" value="KYM97055.1"/>
    <property type="molecule type" value="Genomic_DNA"/>
</dbReference>
<evidence type="ECO:0000259" key="1">
    <source>
        <dbReference type="PROSITE" id="PS51029"/>
    </source>
</evidence>
<dbReference type="Proteomes" id="UP000078542">
    <property type="component" value="Unassembled WGS sequence"/>
</dbReference>
<name>A0A151IBP1_9HYME</name>
<accession>A0A151IBP1</accession>
<evidence type="ECO:0000313" key="3">
    <source>
        <dbReference type="Proteomes" id="UP000078542"/>
    </source>
</evidence>
<organism evidence="2 3">
    <name type="scientific">Cyphomyrmex costatus</name>
    <dbReference type="NCBI Taxonomy" id="456900"/>
    <lineage>
        <taxon>Eukaryota</taxon>
        <taxon>Metazoa</taxon>
        <taxon>Ecdysozoa</taxon>
        <taxon>Arthropoda</taxon>
        <taxon>Hexapoda</taxon>
        <taxon>Insecta</taxon>
        <taxon>Pterygota</taxon>
        <taxon>Neoptera</taxon>
        <taxon>Endopterygota</taxon>
        <taxon>Hymenoptera</taxon>
        <taxon>Apocrita</taxon>
        <taxon>Aculeata</taxon>
        <taxon>Formicoidea</taxon>
        <taxon>Formicidae</taxon>
        <taxon>Myrmicinae</taxon>
        <taxon>Cyphomyrmex</taxon>
    </lineage>
</organism>
<proteinExistence type="predicted"/>
<dbReference type="InterPro" id="IPR006578">
    <property type="entry name" value="MADF-dom"/>
</dbReference>
<keyword evidence="3" id="KW-1185">Reference proteome</keyword>